<name>A0A9W6INK7_9PROT</name>
<dbReference type="InterPro" id="IPR001647">
    <property type="entry name" value="HTH_TetR"/>
</dbReference>
<dbReference type="InterPro" id="IPR036271">
    <property type="entry name" value="Tet_transcr_reg_TetR-rel_C_sf"/>
</dbReference>
<dbReference type="RefSeq" id="WP_271186829.1">
    <property type="nucleotide sequence ID" value="NZ_BSFE01000005.1"/>
</dbReference>
<dbReference type="GO" id="GO:0003700">
    <property type="term" value="F:DNA-binding transcription factor activity"/>
    <property type="evidence" value="ECO:0007669"/>
    <property type="project" value="TreeGrafter"/>
</dbReference>
<gene>
    <name evidence="5" type="ORF">GCM10017621_19680</name>
</gene>
<sequence length="241" mass="26187">MSKSMIAKPDTGTAGPSRRRRRQADRREESRERILDAAEALFAGAGFEAVSMRQIATESGVDTALIHYYFGTKAGVIDAVLERRADMVNARRTASLDAYAREQAGQMTGPGLVRAYLEPTFSFILDGTPGHRHYGAVIARLNSAPIPAEIGHDASPFDAVTQRFVELLREVRPDCALADLYWFYHMMSGAITLSLAQTGRIDHLSGGLCNSADAATILERMCEVFGQGIEALPASTDRPAP</sequence>
<keyword evidence="6" id="KW-1185">Reference proteome</keyword>
<dbReference type="PROSITE" id="PS50977">
    <property type="entry name" value="HTH_TETR_2"/>
    <property type="match status" value="1"/>
</dbReference>
<dbReference type="PANTHER" id="PTHR30055:SF235">
    <property type="entry name" value="TRANSCRIPTIONAL REGULATORY PROTEIN"/>
    <property type="match status" value="1"/>
</dbReference>
<dbReference type="SUPFAM" id="SSF46689">
    <property type="entry name" value="Homeodomain-like"/>
    <property type="match status" value="1"/>
</dbReference>
<keyword evidence="1 2" id="KW-0238">DNA-binding</keyword>
<dbReference type="Pfam" id="PF00440">
    <property type="entry name" value="TetR_N"/>
    <property type="match status" value="1"/>
</dbReference>
<dbReference type="Pfam" id="PF17939">
    <property type="entry name" value="TetR_C_30"/>
    <property type="match status" value="1"/>
</dbReference>
<dbReference type="Proteomes" id="UP001143486">
    <property type="component" value="Unassembled WGS sequence"/>
</dbReference>
<evidence type="ECO:0000256" key="1">
    <source>
        <dbReference type="ARBA" id="ARBA00023125"/>
    </source>
</evidence>
<dbReference type="GO" id="GO:0000976">
    <property type="term" value="F:transcription cis-regulatory region binding"/>
    <property type="evidence" value="ECO:0007669"/>
    <property type="project" value="TreeGrafter"/>
</dbReference>
<organism evidence="5 6">
    <name type="scientific">Maricaulis virginensis</name>
    <dbReference type="NCBI Taxonomy" id="144022"/>
    <lineage>
        <taxon>Bacteria</taxon>
        <taxon>Pseudomonadati</taxon>
        <taxon>Pseudomonadota</taxon>
        <taxon>Alphaproteobacteria</taxon>
        <taxon>Maricaulales</taxon>
        <taxon>Maricaulaceae</taxon>
        <taxon>Maricaulis</taxon>
    </lineage>
</organism>
<dbReference type="PRINTS" id="PR00455">
    <property type="entry name" value="HTHTETR"/>
</dbReference>
<reference evidence="5" key="1">
    <citation type="journal article" date="2014" name="Int. J. Syst. Evol. Microbiol.">
        <title>Complete genome sequence of Corynebacterium casei LMG S-19264T (=DSM 44701T), isolated from a smear-ripened cheese.</title>
        <authorList>
            <consortium name="US DOE Joint Genome Institute (JGI-PGF)"/>
            <person name="Walter F."/>
            <person name="Albersmeier A."/>
            <person name="Kalinowski J."/>
            <person name="Ruckert C."/>
        </authorList>
    </citation>
    <scope>NUCLEOTIDE SEQUENCE</scope>
    <source>
        <strain evidence="5">VKM B-1513</strain>
    </source>
</reference>
<dbReference type="EMBL" id="BSFE01000005">
    <property type="protein sequence ID" value="GLK52460.1"/>
    <property type="molecule type" value="Genomic_DNA"/>
</dbReference>
<evidence type="ECO:0000256" key="3">
    <source>
        <dbReference type="SAM" id="MobiDB-lite"/>
    </source>
</evidence>
<evidence type="ECO:0000313" key="5">
    <source>
        <dbReference type="EMBL" id="GLK52460.1"/>
    </source>
</evidence>
<dbReference type="PANTHER" id="PTHR30055">
    <property type="entry name" value="HTH-TYPE TRANSCRIPTIONAL REGULATOR RUTR"/>
    <property type="match status" value="1"/>
</dbReference>
<feature type="region of interest" description="Disordered" evidence="3">
    <location>
        <begin position="1"/>
        <end position="30"/>
    </location>
</feature>
<dbReference type="InterPro" id="IPR009057">
    <property type="entry name" value="Homeodomain-like_sf"/>
</dbReference>
<proteinExistence type="predicted"/>
<accession>A0A9W6INK7</accession>
<comment type="caution">
    <text evidence="5">The sequence shown here is derived from an EMBL/GenBank/DDBJ whole genome shotgun (WGS) entry which is preliminary data.</text>
</comment>
<evidence type="ECO:0000256" key="2">
    <source>
        <dbReference type="PROSITE-ProRule" id="PRU00335"/>
    </source>
</evidence>
<dbReference type="Gene3D" id="1.10.357.10">
    <property type="entry name" value="Tetracycline Repressor, domain 2"/>
    <property type="match status" value="1"/>
</dbReference>
<dbReference type="AlphaFoldDB" id="A0A9W6INK7"/>
<reference evidence="5" key="2">
    <citation type="submission" date="2023-01" db="EMBL/GenBank/DDBJ databases">
        <authorList>
            <person name="Sun Q."/>
            <person name="Evtushenko L."/>
        </authorList>
    </citation>
    <scope>NUCLEOTIDE SEQUENCE</scope>
    <source>
        <strain evidence="5">VKM B-1513</strain>
    </source>
</reference>
<protein>
    <submittedName>
        <fullName evidence="5">TetR family transcriptional regulator</fullName>
    </submittedName>
</protein>
<dbReference type="InterPro" id="IPR050109">
    <property type="entry name" value="HTH-type_TetR-like_transc_reg"/>
</dbReference>
<evidence type="ECO:0000259" key="4">
    <source>
        <dbReference type="PROSITE" id="PS50977"/>
    </source>
</evidence>
<evidence type="ECO:0000313" key="6">
    <source>
        <dbReference type="Proteomes" id="UP001143486"/>
    </source>
</evidence>
<feature type="domain" description="HTH tetR-type" evidence="4">
    <location>
        <begin position="28"/>
        <end position="88"/>
    </location>
</feature>
<dbReference type="SUPFAM" id="SSF48498">
    <property type="entry name" value="Tetracyclin repressor-like, C-terminal domain"/>
    <property type="match status" value="1"/>
</dbReference>
<dbReference type="InterPro" id="IPR041586">
    <property type="entry name" value="PsrA_TetR_C"/>
</dbReference>
<feature type="DNA-binding region" description="H-T-H motif" evidence="2">
    <location>
        <begin position="51"/>
        <end position="70"/>
    </location>
</feature>